<protein>
    <submittedName>
        <fullName evidence="3">Leucine-rich repeat domain-containing protein</fullName>
    </submittedName>
    <submittedName>
        <fullName evidence="4">Leucine-rich_repeat domain-containing protein</fullName>
    </submittedName>
</protein>
<dbReference type="InterPro" id="IPR032675">
    <property type="entry name" value="LRR_dom_sf"/>
</dbReference>
<dbReference type="PANTHER" id="PTHR46652:SF3">
    <property type="entry name" value="LEUCINE-RICH REPEAT-CONTAINING PROTEIN 9"/>
    <property type="match status" value="1"/>
</dbReference>
<reference evidence="3" key="1">
    <citation type="submission" date="2023-06" db="EMBL/GenBank/DDBJ databases">
        <authorList>
            <person name="Kurt Z."/>
        </authorList>
    </citation>
    <scope>NUCLEOTIDE SEQUENCE</scope>
</reference>
<dbReference type="InterPro" id="IPR050836">
    <property type="entry name" value="SDS22/Internalin_LRR"/>
</dbReference>
<evidence type="ECO:0000313" key="4">
    <source>
        <dbReference type="EMBL" id="CAL6105530.1"/>
    </source>
</evidence>
<evidence type="ECO:0000256" key="2">
    <source>
        <dbReference type="ARBA" id="ARBA00022737"/>
    </source>
</evidence>
<dbReference type="Pfam" id="PF12799">
    <property type="entry name" value="LRR_4"/>
    <property type="match status" value="1"/>
</dbReference>
<name>A0AA86NYC2_9EUKA</name>
<dbReference type="Gene3D" id="3.80.10.10">
    <property type="entry name" value="Ribonuclease Inhibitor"/>
    <property type="match status" value="1"/>
</dbReference>
<dbReference type="SMART" id="SM00369">
    <property type="entry name" value="LRR_TYP"/>
    <property type="match status" value="3"/>
</dbReference>
<dbReference type="InterPro" id="IPR025875">
    <property type="entry name" value="Leu-rich_rpt_4"/>
</dbReference>
<dbReference type="Proteomes" id="UP001642409">
    <property type="component" value="Unassembled WGS sequence"/>
</dbReference>
<dbReference type="AlphaFoldDB" id="A0AA86NYC2"/>
<keyword evidence="2" id="KW-0677">Repeat</keyword>
<evidence type="ECO:0000256" key="1">
    <source>
        <dbReference type="ARBA" id="ARBA00022614"/>
    </source>
</evidence>
<dbReference type="InterPro" id="IPR003591">
    <property type="entry name" value="Leu-rich_rpt_typical-subtyp"/>
</dbReference>
<dbReference type="InterPro" id="IPR001611">
    <property type="entry name" value="Leu-rich_rpt"/>
</dbReference>
<proteinExistence type="predicted"/>
<sequence>MQHVIRNKEDLLNHFCSCLKLEIDNLQQTNNLLAFNIPPGVWEDALNRNLLSFSQEFVQKTIEFTFDSIQIEHIYLISFLTNLSELNLSDNKISDISSISKLNNLKKLYLNNNRILDISALQFLPDLTHLYLKSNQLTSYTLSLPNLVDLKLGFNSLQDKSGLQHSPKLERLNLSATKTTDLRTIPHQLFGLKNLELYRNSIMEISYLSNFVDLQILDLSYNQKLQNIGPLKFCTQLTELSIHDTSVVDIWPLQFLKNLKILYMYQTQVIDLHPLQRLYQLQCIFANDTCIIDVSPFSKLTQLLDLSIWNSNITNTETLKHHNNYSKYRMAFQKVPTTGELKFYNKILSVHRSYKQIRKIQAENRISKFKELMTHQKQYINVKINEQIRVINKKIEIIFSHISIAYQ</sequence>
<dbReference type="PROSITE" id="PS51450">
    <property type="entry name" value="LRR"/>
    <property type="match status" value="3"/>
</dbReference>
<dbReference type="EMBL" id="CAXDID020000597">
    <property type="protein sequence ID" value="CAL6105530.1"/>
    <property type="molecule type" value="Genomic_DNA"/>
</dbReference>
<organism evidence="3">
    <name type="scientific">Hexamita inflata</name>
    <dbReference type="NCBI Taxonomy" id="28002"/>
    <lineage>
        <taxon>Eukaryota</taxon>
        <taxon>Metamonada</taxon>
        <taxon>Diplomonadida</taxon>
        <taxon>Hexamitidae</taxon>
        <taxon>Hexamitinae</taxon>
        <taxon>Hexamita</taxon>
    </lineage>
</organism>
<comment type="caution">
    <text evidence="3">The sequence shown here is derived from an EMBL/GenBank/DDBJ whole genome shotgun (WGS) entry which is preliminary data.</text>
</comment>
<dbReference type="PANTHER" id="PTHR46652">
    <property type="entry name" value="LEUCINE-RICH REPEAT AND IQ DOMAIN-CONTAINING PROTEIN 1-RELATED"/>
    <property type="match status" value="1"/>
</dbReference>
<keyword evidence="5" id="KW-1185">Reference proteome</keyword>
<accession>A0AA86NYC2</accession>
<gene>
    <name evidence="3" type="ORF">HINF_LOCUS15233</name>
    <name evidence="4" type="ORF">HINF_LOCUS73307</name>
</gene>
<dbReference type="SMART" id="SM00365">
    <property type="entry name" value="LRR_SD22"/>
    <property type="match status" value="6"/>
</dbReference>
<reference evidence="4 5" key="2">
    <citation type="submission" date="2024-07" db="EMBL/GenBank/DDBJ databases">
        <authorList>
            <person name="Akdeniz Z."/>
        </authorList>
    </citation>
    <scope>NUCLEOTIDE SEQUENCE [LARGE SCALE GENOMIC DNA]</scope>
</reference>
<dbReference type="SUPFAM" id="SSF52058">
    <property type="entry name" value="L domain-like"/>
    <property type="match status" value="1"/>
</dbReference>
<keyword evidence="1" id="KW-0433">Leucine-rich repeat</keyword>
<evidence type="ECO:0000313" key="5">
    <source>
        <dbReference type="Proteomes" id="UP001642409"/>
    </source>
</evidence>
<evidence type="ECO:0000313" key="3">
    <source>
        <dbReference type="EMBL" id="CAI9927588.1"/>
    </source>
</evidence>
<dbReference type="EMBL" id="CATOUU010000381">
    <property type="protein sequence ID" value="CAI9927588.1"/>
    <property type="molecule type" value="Genomic_DNA"/>
</dbReference>